<evidence type="ECO:0000256" key="1">
    <source>
        <dbReference type="SAM" id="MobiDB-lite"/>
    </source>
</evidence>
<feature type="region of interest" description="Disordered" evidence="1">
    <location>
        <begin position="74"/>
        <end position="195"/>
    </location>
</feature>
<comment type="caution">
    <text evidence="2">The sequence shown here is derived from an EMBL/GenBank/DDBJ whole genome shotgun (WGS) entry which is preliminary data.</text>
</comment>
<evidence type="ECO:0000313" key="2">
    <source>
        <dbReference type="EMBL" id="CAH3149298.1"/>
    </source>
</evidence>
<accession>A0ABN8PRE1</accession>
<feature type="compositionally biased region" description="Low complexity" evidence="1">
    <location>
        <begin position="230"/>
        <end position="243"/>
    </location>
</feature>
<feature type="compositionally biased region" description="Acidic residues" evidence="1">
    <location>
        <begin position="165"/>
        <end position="176"/>
    </location>
</feature>
<dbReference type="Proteomes" id="UP001159405">
    <property type="component" value="Unassembled WGS sequence"/>
</dbReference>
<name>A0ABN8PRE1_9CNID</name>
<evidence type="ECO:0000313" key="3">
    <source>
        <dbReference type="Proteomes" id="UP001159405"/>
    </source>
</evidence>
<reference evidence="2 3" key="1">
    <citation type="submission" date="2022-05" db="EMBL/GenBank/DDBJ databases">
        <authorList>
            <consortium name="Genoscope - CEA"/>
            <person name="William W."/>
        </authorList>
    </citation>
    <scope>NUCLEOTIDE SEQUENCE [LARGE SCALE GENOMIC DNA]</scope>
</reference>
<feature type="region of interest" description="Disordered" evidence="1">
    <location>
        <begin position="210"/>
        <end position="243"/>
    </location>
</feature>
<feature type="compositionally biased region" description="Basic and acidic residues" evidence="1">
    <location>
        <begin position="95"/>
        <end position="121"/>
    </location>
</feature>
<feature type="region of interest" description="Disordered" evidence="1">
    <location>
        <begin position="319"/>
        <end position="359"/>
    </location>
</feature>
<organism evidence="2 3">
    <name type="scientific">Porites lobata</name>
    <dbReference type="NCBI Taxonomy" id="104759"/>
    <lineage>
        <taxon>Eukaryota</taxon>
        <taxon>Metazoa</taxon>
        <taxon>Cnidaria</taxon>
        <taxon>Anthozoa</taxon>
        <taxon>Hexacorallia</taxon>
        <taxon>Scleractinia</taxon>
        <taxon>Fungiina</taxon>
        <taxon>Poritidae</taxon>
        <taxon>Porites</taxon>
    </lineage>
</organism>
<protein>
    <submittedName>
        <fullName evidence="2">Uncharacterized protein</fullName>
    </submittedName>
</protein>
<feature type="compositionally biased region" description="Basic residues" evidence="1">
    <location>
        <begin position="79"/>
        <end position="94"/>
    </location>
</feature>
<keyword evidence="3" id="KW-1185">Reference proteome</keyword>
<dbReference type="EMBL" id="CALNXK010000086">
    <property type="protein sequence ID" value="CAH3149298.1"/>
    <property type="molecule type" value="Genomic_DNA"/>
</dbReference>
<sequence>MKKLKRKLHDYLSGEKKKPKGMVKFCPLSPCKGKKTPIFQLNKHLQTPLHGLKPDTPSYREALKEAPRVSLDFIDDHLKKQKKGGKLRKGKRRAERSSDDERHESNYDSGEYRRSGEEDCRKRVKASRAKVNNDGSEDDKELQDESQKPLEVTAGPSEDNCNDVYLEDCQSENDGETSERVDKGAGTISKDSDQEYDDLARRAWENASEQRNDIVILSDSESGSDYIPGSDSESSESYQSQDSIHSLDYENLMSEMVEVIGKEEIVAGKSFLDNKLESPRWKKKVQEFIIAQETKGYRFKNEEDSSEDLRRRIQHCEESEGDEVESILMSDESDNDDALDEEWEASDGEPDLEKGNESQQGCFDTITDNLITEFYDYMIDVDGGYRNVKIAQQYKSQVKSSAPVLQILNPRGKNILKRKLEKYDEDYRKILSSESLDKICHGNQRVNAVKQLAATSENTHRGEIIMRTISDKSHCEVRDWLMTRMLIDNSGRSGVAAKMTVAEFNEAVHYQGTEEDPARFRVHVKDHKTAKVYGPAVVWIYEDLYHLIDMYIRTVRSQFVLSDSSVECVFVSSNGIALTSSQANYYRIHDKINETDLGRRAVKNLVSLKKEKSEPETKGEMKTPALWTADETEMLRKLCKEEIETGLIDEQNINKKLEETSLFQTHSFKAVILKLRRLRDAFMENVEPPCHEVTTQDKITNYLAKCQSEVASTSQAESTSTENSRFWRKFTDEQTGHLISLTYDMLKCNNIKREVVWQRVVSDPRSVEIGLITGTENEEEIHKAKQRLNDKVRQEFKKEAGKKKGNRAINCSS</sequence>
<proteinExistence type="predicted"/>
<gene>
    <name evidence="2" type="ORF">PLOB_00047050</name>
</gene>
<feature type="compositionally biased region" description="Acidic residues" evidence="1">
    <location>
        <begin position="319"/>
        <end position="350"/>
    </location>
</feature>